<sequence>MKKNHIAAAIDDDTYLCGHEWAIKSRILKVKTKINMYSAYDIPIATVEKGDRVVDRIAFNQPEAIVEKLKSYNEDTFLFINEEHNIDRMIADWSGYKKLGIKINTFGDIQGVYFKDRVDGAFGEREFPEQKMMLPEEKLVLRKANFHPVPWVDGESLRFGWMCEAIKERLEIMDYEFTNHYSNYNKDKSW</sequence>
<name>A0A381ZY48_9ZZZZ</name>
<reference evidence="1" key="1">
    <citation type="submission" date="2018-05" db="EMBL/GenBank/DDBJ databases">
        <authorList>
            <person name="Lanie J.A."/>
            <person name="Ng W.-L."/>
            <person name="Kazmierczak K.M."/>
            <person name="Andrzejewski T.M."/>
            <person name="Davidsen T.M."/>
            <person name="Wayne K.J."/>
            <person name="Tettelin H."/>
            <person name="Glass J.I."/>
            <person name="Rusch D."/>
            <person name="Podicherti R."/>
            <person name="Tsui H.-C.T."/>
            <person name="Winkler M.E."/>
        </authorList>
    </citation>
    <scope>NUCLEOTIDE SEQUENCE</scope>
</reference>
<protein>
    <submittedName>
        <fullName evidence="1">Uncharacterized protein</fullName>
    </submittedName>
</protein>
<organism evidence="1">
    <name type="scientific">marine metagenome</name>
    <dbReference type="NCBI Taxonomy" id="408172"/>
    <lineage>
        <taxon>unclassified sequences</taxon>
        <taxon>metagenomes</taxon>
        <taxon>ecological metagenomes</taxon>
    </lineage>
</organism>
<accession>A0A381ZY48</accession>
<dbReference type="EMBL" id="UINC01023038">
    <property type="protein sequence ID" value="SVA93901.1"/>
    <property type="molecule type" value="Genomic_DNA"/>
</dbReference>
<feature type="non-terminal residue" evidence="1">
    <location>
        <position position="190"/>
    </location>
</feature>
<evidence type="ECO:0000313" key="1">
    <source>
        <dbReference type="EMBL" id="SVA93901.1"/>
    </source>
</evidence>
<proteinExistence type="predicted"/>
<dbReference type="AlphaFoldDB" id="A0A381ZY48"/>
<gene>
    <name evidence="1" type="ORF">METZ01_LOCUS146755</name>
</gene>